<feature type="domain" description="TonB C-terminal" evidence="12">
    <location>
        <begin position="460"/>
        <end position="556"/>
    </location>
</feature>
<comment type="similarity">
    <text evidence="2">Belongs to the TonB family.</text>
</comment>
<dbReference type="GO" id="GO:0055085">
    <property type="term" value="P:transmembrane transport"/>
    <property type="evidence" value="ECO:0007669"/>
    <property type="project" value="InterPro"/>
</dbReference>
<dbReference type="Pfam" id="PF03544">
    <property type="entry name" value="TonB_C"/>
    <property type="match status" value="2"/>
</dbReference>
<dbReference type="SUPFAM" id="SSF56935">
    <property type="entry name" value="Porins"/>
    <property type="match status" value="1"/>
</dbReference>
<dbReference type="GO" id="GO:0009279">
    <property type="term" value="C:cell outer membrane"/>
    <property type="evidence" value="ECO:0007669"/>
    <property type="project" value="UniProtKB-SubCell"/>
</dbReference>
<evidence type="ECO:0000259" key="12">
    <source>
        <dbReference type="PROSITE" id="PS52015"/>
    </source>
</evidence>
<evidence type="ECO:0000256" key="10">
    <source>
        <dbReference type="PROSITE-ProRule" id="PRU01360"/>
    </source>
</evidence>
<dbReference type="PANTHER" id="PTHR33446:SF2">
    <property type="entry name" value="PROTEIN TONB"/>
    <property type="match status" value="1"/>
</dbReference>
<dbReference type="SUPFAM" id="SSF74653">
    <property type="entry name" value="TolA/TonB C-terminal domain"/>
    <property type="match status" value="2"/>
</dbReference>
<sequence length="647" mass="71662">MSWWHYLLLVNIYLCLFFCFYGLLLRRETFFQLNRVYLVGTAILSFFIPLIHSDWVQNLFITRQVQYSIYGATAVTIADITPIKDNPLTIGEVLGVLYGIGVLLLIARLLIQLVMLRKVINDPSPKVSYSFFNKIKVGQEIDGHEVIHNHELVHARQFHSADVLIIEAVMIINWFNPIVYLYRNAIKHVHEFIADKHTLDAGTNKADYAMLLLSQTFEAPAHGMVNPFFNHSLLKQRIIMLQKNRSQRIKLIKYGLSAPLFVLMLILSSATISDSKTVETINAKAEAVLETSAKDVINGNTKESNSLMDSFAPGDTASDEATLDTVPKAKVNAVNADFPGGYGAFMKFLASNVKYPAEAKSKNKQGRSVITFMVNADGSLSDFKVAKAVGYGMDEEAVRVLKMSPKWQPATRNGKAIRSQYSVPVSFSLDGNRMSNVKPQGVFTDDAVFTAVEHAPSFPGGDKAFGQFLGKTVKYPKEARENNIQGRVIATFIVEQDGSLSNIRIVRGIGGGADEEAVRMLALSPKWIAGTQNGHKVRVQYSVPINFSLVPDDDGDEKKIGAVPNMQPTKSLLLVDSNKNWISIKGNNHPLYVVDGKRVSTIDKINPKDIKSVTILKDQSATAIYGTDGRSGVVLVTTKAKDKFKIK</sequence>
<comment type="subcellular location">
    <subcellularLocation>
        <location evidence="1">Cell inner membrane</location>
        <topology evidence="1">Single-pass membrane protein</topology>
        <orientation evidence="1">Periplasmic side</orientation>
    </subcellularLocation>
    <subcellularLocation>
        <location evidence="10">Cell outer membrane</location>
        <topology evidence="10">Multi-pass membrane protein</topology>
    </subcellularLocation>
</comment>
<keyword evidence="10" id="KW-1134">Transmembrane beta strand</keyword>
<gene>
    <name evidence="13" type="ORF">FPZ42_14750</name>
</gene>
<keyword evidence="8 11" id="KW-1133">Transmembrane helix</keyword>
<dbReference type="InterPro" id="IPR037066">
    <property type="entry name" value="Plug_dom_sf"/>
</dbReference>
<dbReference type="InterPro" id="IPR012910">
    <property type="entry name" value="Plug_dom"/>
</dbReference>
<comment type="caution">
    <text evidence="13">The sequence shown here is derived from an EMBL/GenBank/DDBJ whole genome shotgun (WGS) entry which is preliminary data.</text>
</comment>
<dbReference type="RefSeq" id="WP_146272444.1">
    <property type="nucleotide sequence ID" value="NZ_VOEI01000005.1"/>
</dbReference>
<dbReference type="InterPro" id="IPR008756">
    <property type="entry name" value="Peptidase_M56"/>
</dbReference>
<evidence type="ECO:0000256" key="3">
    <source>
        <dbReference type="ARBA" id="ARBA00022448"/>
    </source>
</evidence>
<dbReference type="GO" id="GO:0015031">
    <property type="term" value="P:protein transport"/>
    <property type="evidence" value="ECO:0007669"/>
    <property type="project" value="UniProtKB-KW"/>
</dbReference>
<dbReference type="InterPro" id="IPR037682">
    <property type="entry name" value="TonB_C"/>
</dbReference>
<feature type="transmembrane region" description="Helical" evidence="11">
    <location>
        <begin position="6"/>
        <end position="24"/>
    </location>
</feature>
<dbReference type="Gene3D" id="2.170.130.10">
    <property type="entry name" value="TonB-dependent receptor, plug domain"/>
    <property type="match status" value="1"/>
</dbReference>
<evidence type="ECO:0000256" key="8">
    <source>
        <dbReference type="ARBA" id="ARBA00022989"/>
    </source>
</evidence>
<dbReference type="OrthoDB" id="649093at2"/>
<dbReference type="NCBIfam" id="TIGR04057">
    <property type="entry name" value="SusC_RagA_signa"/>
    <property type="match status" value="1"/>
</dbReference>
<dbReference type="PROSITE" id="PS52015">
    <property type="entry name" value="TONB_CTD"/>
    <property type="match status" value="2"/>
</dbReference>
<organism evidence="13 14">
    <name type="scientific">Mucilaginibacter achroorhodeus</name>
    <dbReference type="NCBI Taxonomy" id="2599294"/>
    <lineage>
        <taxon>Bacteria</taxon>
        <taxon>Pseudomonadati</taxon>
        <taxon>Bacteroidota</taxon>
        <taxon>Sphingobacteriia</taxon>
        <taxon>Sphingobacteriales</taxon>
        <taxon>Sphingobacteriaceae</taxon>
        <taxon>Mucilaginibacter</taxon>
    </lineage>
</organism>
<keyword evidence="7" id="KW-0653">Protein transport</keyword>
<dbReference type="InterPro" id="IPR039426">
    <property type="entry name" value="TonB-dep_rcpt-like"/>
</dbReference>
<protein>
    <submittedName>
        <fullName evidence="13">TonB family protein</fullName>
    </submittedName>
</protein>
<dbReference type="CDD" id="cd07341">
    <property type="entry name" value="M56_BlaR1_MecR1_like"/>
    <property type="match status" value="1"/>
</dbReference>
<feature type="transmembrane region" description="Helical" evidence="11">
    <location>
        <begin position="96"/>
        <end position="116"/>
    </location>
</feature>
<dbReference type="EMBL" id="VOEI01000005">
    <property type="protein sequence ID" value="TWR25005.1"/>
    <property type="molecule type" value="Genomic_DNA"/>
</dbReference>
<evidence type="ECO:0000256" key="9">
    <source>
        <dbReference type="ARBA" id="ARBA00023136"/>
    </source>
</evidence>
<evidence type="ECO:0000313" key="13">
    <source>
        <dbReference type="EMBL" id="TWR25005.1"/>
    </source>
</evidence>
<evidence type="ECO:0000256" key="1">
    <source>
        <dbReference type="ARBA" id="ARBA00004383"/>
    </source>
</evidence>
<evidence type="ECO:0000256" key="5">
    <source>
        <dbReference type="ARBA" id="ARBA00022519"/>
    </source>
</evidence>
<dbReference type="InterPro" id="IPR023997">
    <property type="entry name" value="TonB-dep_OMP_SusC/RagA_CS"/>
</dbReference>
<feature type="transmembrane region" description="Helical" evidence="11">
    <location>
        <begin position="251"/>
        <end position="272"/>
    </location>
</feature>
<dbReference type="GO" id="GO:0098797">
    <property type="term" value="C:plasma membrane protein complex"/>
    <property type="evidence" value="ECO:0007669"/>
    <property type="project" value="TreeGrafter"/>
</dbReference>
<keyword evidence="10" id="KW-0998">Cell outer membrane</keyword>
<dbReference type="PANTHER" id="PTHR33446">
    <property type="entry name" value="PROTEIN TONB-RELATED"/>
    <property type="match status" value="1"/>
</dbReference>
<feature type="transmembrane region" description="Helical" evidence="11">
    <location>
        <begin position="36"/>
        <end position="52"/>
    </location>
</feature>
<dbReference type="PROSITE" id="PS52016">
    <property type="entry name" value="TONB_DEPENDENT_REC_3"/>
    <property type="match status" value="1"/>
</dbReference>
<dbReference type="Proteomes" id="UP000318010">
    <property type="component" value="Unassembled WGS sequence"/>
</dbReference>
<evidence type="ECO:0000313" key="14">
    <source>
        <dbReference type="Proteomes" id="UP000318010"/>
    </source>
</evidence>
<keyword evidence="14" id="KW-1185">Reference proteome</keyword>
<proteinExistence type="inferred from homology"/>
<dbReference type="Pfam" id="PF05569">
    <property type="entry name" value="Peptidase_M56"/>
    <property type="match status" value="1"/>
</dbReference>
<dbReference type="Gene3D" id="3.30.1150.10">
    <property type="match status" value="2"/>
</dbReference>
<keyword evidence="4" id="KW-1003">Cell membrane</keyword>
<name>A0A563U035_9SPHI</name>
<dbReference type="InterPro" id="IPR006260">
    <property type="entry name" value="TonB/TolA_C"/>
</dbReference>
<keyword evidence="5" id="KW-0997">Cell inner membrane</keyword>
<evidence type="ECO:0000256" key="4">
    <source>
        <dbReference type="ARBA" id="ARBA00022475"/>
    </source>
</evidence>
<feature type="domain" description="TonB C-terminal" evidence="12">
    <location>
        <begin position="340"/>
        <end position="436"/>
    </location>
</feature>
<evidence type="ECO:0000256" key="2">
    <source>
        <dbReference type="ARBA" id="ARBA00006555"/>
    </source>
</evidence>
<comment type="similarity">
    <text evidence="10">Belongs to the TonB-dependent receptor family.</text>
</comment>
<dbReference type="NCBIfam" id="TIGR01352">
    <property type="entry name" value="tonB_Cterm"/>
    <property type="match status" value="2"/>
</dbReference>
<dbReference type="AlphaFoldDB" id="A0A563U035"/>
<dbReference type="InterPro" id="IPR051045">
    <property type="entry name" value="TonB-dependent_transducer"/>
</dbReference>
<keyword evidence="9 10" id="KW-0472">Membrane</keyword>
<evidence type="ECO:0000256" key="11">
    <source>
        <dbReference type="SAM" id="Phobius"/>
    </source>
</evidence>
<reference evidence="13 14" key="1">
    <citation type="submission" date="2019-07" db="EMBL/GenBank/DDBJ databases">
        <authorList>
            <person name="Kim J."/>
        </authorList>
    </citation>
    <scope>NUCLEOTIDE SEQUENCE [LARGE SCALE GENOMIC DNA]</scope>
    <source>
        <strain evidence="13 14">MJ1a</strain>
    </source>
</reference>
<evidence type="ECO:0000256" key="7">
    <source>
        <dbReference type="ARBA" id="ARBA00022927"/>
    </source>
</evidence>
<accession>A0A563U035</accession>
<keyword evidence="6 10" id="KW-0812">Transmembrane</keyword>
<evidence type="ECO:0000256" key="6">
    <source>
        <dbReference type="ARBA" id="ARBA00022692"/>
    </source>
</evidence>
<dbReference type="Pfam" id="PF07715">
    <property type="entry name" value="Plug"/>
    <property type="match status" value="1"/>
</dbReference>
<keyword evidence="3 10" id="KW-0813">Transport</keyword>
<dbReference type="GO" id="GO:0031992">
    <property type="term" value="F:energy transducer activity"/>
    <property type="evidence" value="ECO:0007669"/>
    <property type="project" value="TreeGrafter"/>
</dbReference>